<sequence length="114" mass="12332">MLVLRSFLPRIALLFALILAPLTLVRGNISIIEASNSDVSGMFRTGSAEIDQVDLAGLQPSIRAGAHRLRAMRSVPGDGARRPRAALVADLRPARISSPVPHPPVRRPPPRFLN</sequence>
<name>A0A4P2QZU6_SORCE</name>
<reference evidence="2 3" key="1">
    <citation type="submission" date="2015-09" db="EMBL/GenBank/DDBJ databases">
        <title>Sorangium comparison.</title>
        <authorList>
            <person name="Zaburannyi N."/>
            <person name="Bunk B."/>
            <person name="Overmann J."/>
            <person name="Mueller R."/>
        </authorList>
    </citation>
    <scope>NUCLEOTIDE SEQUENCE [LARGE SCALE GENOMIC DNA]</scope>
    <source>
        <strain evidence="2 3">So ce836</strain>
    </source>
</reference>
<evidence type="ECO:0000256" key="1">
    <source>
        <dbReference type="SAM" id="MobiDB-lite"/>
    </source>
</evidence>
<dbReference type="EMBL" id="CP012672">
    <property type="protein sequence ID" value="AUX36157.1"/>
    <property type="molecule type" value="Genomic_DNA"/>
</dbReference>
<dbReference type="Proteomes" id="UP000295497">
    <property type="component" value="Chromosome"/>
</dbReference>
<accession>A0A4P2QZU6</accession>
<protein>
    <submittedName>
        <fullName evidence="2">Uncharacterized protein</fullName>
    </submittedName>
</protein>
<evidence type="ECO:0000313" key="2">
    <source>
        <dbReference type="EMBL" id="AUX36157.1"/>
    </source>
</evidence>
<gene>
    <name evidence="2" type="ORF">SOCE836_083630</name>
</gene>
<evidence type="ECO:0000313" key="3">
    <source>
        <dbReference type="Proteomes" id="UP000295497"/>
    </source>
</evidence>
<proteinExistence type="predicted"/>
<organism evidence="2 3">
    <name type="scientific">Sorangium cellulosum</name>
    <name type="common">Polyangium cellulosum</name>
    <dbReference type="NCBI Taxonomy" id="56"/>
    <lineage>
        <taxon>Bacteria</taxon>
        <taxon>Pseudomonadati</taxon>
        <taxon>Myxococcota</taxon>
        <taxon>Polyangia</taxon>
        <taxon>Polyangiales</taxon>
        <taxon>Polyangiaceae</taxon>
        <taxon>Sorangium</taxon>
    </lineage>
</organism>
<feature type="compositionally biased region" description="Basic residues" evidence="1">
    <location>
        <begin position="104"/>
        <end position="114"/>
    </location>
</feature>
<feature type="region of interest" description="Disordered" evidence="1">
    <location>
        <begin position="94"/>
        <end position="114"/>
    </location>
</feature>
<dbReference type="AlphaFoldDB" id="A0A4P2QZU6"/>